<name>A0A4R2GK88_9HYPH</name>
<dbReference type="CDD" id="cd00586">
    <property type="entry name" value="4HBT"/>
    <property type="match status" value="1"/>
</dbReference>
<keyword evidence="2" id="KW-1185">Reference proteome</keyword>
<evidence type="ECO:0000313" key="2">
    <source>
        <dbReference type="Proteomes" id="UP000294881"/>
    </source>
</evidence>
<gene>
    <name evidence="1" type="ORF">EV666_12312</name>
</gene>
<keyword evidence="1" id="KW-0378">Hydrolase</keyword>
<evidence type="ECO:0000313" key="1">
    <source>
        <dbReference type="EMBL" id="TCO08494.1"/>
    </source>
</evidence>
<sequence>MTRIRDIPGRMALDAYPFSIVIRATYGDLDANHHINNVALVRFVEETTASLNMRVFGEDAIVRPSGGVQLLTAAVSIDFVAQGFYPGDITAAAGIAHLGRTSFVYASALFQPGRCVAVAHSTLVYARDGAGVAVPDDVRHAMQAFLLKS</sequence>
<reference evidence="1 2" key="1">
    <citation type="submission" date="2019-03" db="EMBL/GenBank/DDBJ databases">
        <title>Genomic Encyclopedia of Type Strains, Phase IV (KMG-IV): sequencing the most valuable type-strain genomes for metagenomic binning, comparative biology and taxonomic classification.</title>
        <authorList>
            <person name="Goeker M."/>
        </authorList>
    </citation>
    <scope>NUCLEOTIDE SEQUENCE [LARGE SCALE GENOMIC DNA]</scope>
    <source>
        <strain evidence="1 2">DSM 22958</strain>
    </source>
</reference>
<dbReference type="Pfam" id="PF13279">
    <property type="entry name" value="4HBT_2"/>
    <property type="match status" value="1"/>
</dbReference>
<dbReference type="InterPro" id="IPR029069">
    <property type="entry name" value="HotDog_dom_sf"/>
</dbReference>
<organism evidence="1 2">
    <name type="scientific">Camelimonas lactis</name>
    <dbReference type="NCBI Taxonomy" id="659006"/>
    <lineage>
        <taxon>Bacteria</taxon>
        <taxon>Pseudomonadati</taxon>
        <taxon>Pseudomonadota</taxon>
        <taxon>Alphaproteobacteria</taxon>
        <taxon>Hyphomicrobiales</taxon>
        <taxon>Chelatococcaceae</taxon>
        <taxon>Camelimonas</taxon>
    </lineage>
</organism>
<dbReference type="EMBL" id="SLWL01000023">
    <property type="protein sequence ID" value="TCO08494.1"/>
    <property type="molecule type" value="Genomic_DNA"/>
</dbReference>
<protein>
    <submittedName>
        <fullName evidence="1">Acyl-CoA thioester hydrolase</fullName>
    </submittedName>
</protein>
<dbReference type="Gene3D" id="3.10.129.10">
    <property type="entry name" value="Hotdog Thioesterase"/>
    <property type="match status" value="1"/>
</dbReference>
<dbReference type="AlphaFoldDB" id="A0A4R2GK88"/>
<dbReference type="OrthoDB" id="9799036at2"/>
<accession>A0A4R2GK88</accession>
<dbReference type="Proteomes" id="UP000294881">
    <property type="component" value="Unassembled WGS sequence"/>
</dbReference>
<dbReference type="GO" id="GO:0016787">
    <property type="term" value="F:hydrolase activity"/>
    <property type="evidence" value="ECO:0007669"/>
    <property type="project" value="UniProtKB-KW"/>
</dbReference>
<dbReference type="SUPFAM" id="SSF54637">
    <property type="entry name" value="Thioesterase/thiol ester dehydrase-isomerase"/>
    <property type="match status" value="1"/>
</dbReference>
<comment type="caution">
    <text evidence="1">The sequence shown here is derived from an EMBL/GenBank/DDBJ whole genome shotgun (WGS) entry which is preliminary data.</text>
</comment>
<proteinExistence type="predicted"/>
<dbReference type="RefSeq" id="WP_132010606.1">
    <property type="nucleotide sequence ID" value="NZ_JBHUNN010000002.1"/>
</dbReference>